<comment type="caution">
    <text evidence="1">The sequence shown here is derived from an EMBL/GenBank/DDBJ whole genome shotgun (WGS) entry which is preliminary data.</text>
</comment>
<evidence type="ECO:0000313" key="2">
    <source>
        <dbReference type="Proteomes" id="UP000256779"/>
    </source>
</evidence>
<dbReference type="Proteomes" id="UP000256779">
    <property type="component" value="Unassembled WGS sequence"/>
</dbReference>
<name>A0A3D9L877_MARFU</name>
<reference evidence="1 2" key="1">
    <citation type="submission" date="2018-07" db="EMBL/GenBank/DDBJ databases">
        <title>Genomic Encyclopedia of Type Strains, Phase IV (KMG-IV): sequencing the most valuable type-strain genomes for metagenomic binning, comparative biology and taxonomic classification.</title>
        <authorList>
            <person name="Goeker M."/>
        </authorList>
    </citation>
    <scope>NUCLEOTIDE SEQUENCE [LARGE SCALE GENOMIC DNA]</scope>
    <source>
        <strain evidence="1 2">DSM 4134</strain>
    </source>
</reference>
<protein>
    <submittedName>
        <fullName evidence="1">Uncharacterized protein</fullName>
    </submittedName>
</protein>
<proteinExistence type="predicted"/>
<evidence type="ECO:0000313" key="1">
    <source>
        <dbReference type="EMBL" id="REE01077.1"/>
    </source>
</evidence>
<gene>
    <name evidence="1" type="ORF">C7460_10497</name>
</gene>
<keyword evidence="2" id="KW-1185">Reference proteome</keyword>
<organism evidence="1 2">
    <name type="scientific">Marinoscillum furvescens DSM 4134</name>
    <dbReference type="NCBI Taxonomy" id="1122208"/>
    <lineage>
        <taxon>Bacteria</taxon>
        <taxon>Pseudomonadati</taxon>
        <taxon>Bacteroidota</taxon>
        <taxon>Cytophagia</taxon>
        <taxon>Cytophagales</taxon>
        <taxon>Reichenbachiellaceae</taxon>
        <taxon>Marinoscillum</taxon>
    </lineage>
</organism>
<sequence length="92" mass="10717">MASSISSISVFDKTWCQAENIEQFRREDLSRRNGLNYYVLYQDENGSVLIEQTVTNETDPKWIQKAIDMGLIFMKKVDHEITLASWKARDAK</sequence>
<dbReference type="AlphaFoldDB" id="A0A3D9L877"/>
<accession>A0A3D9L877</accession>
<dbReference type="EMBL" id="QREG01000004">
    <property type="protein sequence ID" value="REE01077.1"/>
    <property type="molecule type" value="Genomic_DNA"/>
</dbReference>